<feature type="domain" description="Acyltransferase 3" evidence="2">
    <location>
        <begin position="15"/>
        <end position="369"/>
    </location>
</feature>
<feature type="transmembrane region" description="Helical" evidence="1">
    <location>
        <begin position="352"/>
        <end position="377"/>
    </location>
</feature>
<feature type="transmembrane region" description="Helical" evidence="1">
    <location>
        <begin position="287"/>
        <end position="303"/>
    </location>
</feature>
<keyword evidence="1" id="KW-0812">Transmembrane</keyword>
<feature type="transmembrane region" description="Helical" evidence="1">
    <location>
        <begin position="57"/>
        <end position="81"/>
    </location>
</feature>
<sequence length="400" mass="45807">MSQETIRSAEARFFELDILRGIAASMVVLFHYKHFLIDDTGNFDYPNMPLYALLAPVYVYGQFFVELFFSISGYVFFWLYAEAVSERRVGLRSFFIARFSRLYPLFFLTFVAVALIQWAFVALYGQAYIYQDNSPGQFVLNLFMVHQWLPGAQMSFNGPSWSISVEVFLYAVFFALCALRLNKPVMIAAVVVLGLLFKYLQPQPAPDFTRGIPNFFLGGLIFYAVQYLRDHARAIWLERVEKVLVWVVPVLWLVAYVVGHDLIWGAVGDWIERHGVGSKSILFSTDSFVYVLVPLTLLALGLQQGKWLNLEKLETWSWVGDVSYSVYLIHFPLQLMVMIGLAHLPYATRAGIFASPLVLVLFMAAALGLARLSFLYFEMPMRRLLKDWLTRRLAPGTPIL</sequence>
<dbReference type="GO" id="GO:0000271">
    <property type="term" value="P:polysaccharide biosynthetic process"/>
    <property type="evidence" value="ECO:0007669"/>
    <property type="project" value="TreeGrafter"/>
</dbReference>
<keyword evidence="1" id="KW-0472">Membrane</keyword>
<feature type="transmembrane region" description="Helical" evidence="1">
    <location>
        <begin position="21"/>
        <end position="37"/>
    </location>
</feature>
<feature type="transmembrane region" description="Helical" evidence="1">
    <location>
        <begin position="243"/>
        <end position="267"/>
    </location>
</feature>
<evidence type="ECO:0000313" key="4">
    <source>
        <dbReference type="Proteomes" id="UP000006512"/>
    </source>
</evidence>
<feature type="transmembrane region" description="Helical" evidence="1">
    <location>
        <begin position="102"/>
        <end position="125"/>
    </location>
</feature>
<dbReference type="PANTHER" id="PTHR23028">
    <property type="entry name" value="ACETYLTRANSFERASE"/>
    <property type="match status" value="1"/>
</dbReference>
<accession>F4QJV0</accession>
<dbReference type="EMBL" id="GL883077">
    <property type="protein sequence ID" value="EGF93207.1"/>
    <property type="molecule type" value="Genomic_DNA"/>
</dbReference>
<dbReference type="STRING" id="715226.ABI_16470"/>
<gene>
    <name evidence="3" type="ORF">ABI_16470</name>
</gene>
<reference evidence="4" key="1">
    <citation type="submission" date="2011-03" db="EMBL/GenBank/DDBJ databases">
        <title>Draft genome sequence of Brevundimonas diminuta.</title>
        <authorList>
            <person name="Brown P.J.B."/>
            <person name="Buechlein A."/>
            <person name="Hemmerich C."/>
            <person name="Brun Y.V."/>
        </authorList>
    </citation>
    <scope>NUCLEOTIDE SEQUENCE [LARGE SCALE GENOMIC DNA]</scope>
    <source>
        <strain evidence="4">C19</strain>
    </source>
</reference>
<dbReference type="AlphaFoldDB" id="F4QJV0"/>
<feature type="transmembrane region" description="Helical" evidence="1">
    <location>
        <begin position="161"/>
        <end position="179"/>
    </location>
</feature>
<name>F4QJV0_9CAUL</name>
<dbReference type="PANTHER" id="PTHR23028:SF131">
    <property type="entry name" value="BLR2367 PROTEIN"/>
    <property type="match status" value="1"/>
</dbReference>
<organism evidence="3 4">
    <name type="scientific">Asticcacaulis biprosthecium C19</name>
    <dbReference type="NCBI Taxonomy" id="715226"/>
    <lineage>
        <taxon>Bacteria</taxon>
        <taxon>Pseudomonadati</taxon>
        <taxon>Pseudomonadota</taxon>
        <taxon>Alphaproteobacteria</taxon>
        <taxon>Caulobacterales</taxon>
        <taxon>Caulobacteraceae</taxon>
        <taxon>Asticcacaulis</taxon>
    </lineage>
</organism>
<dbReference type="InterPro" id="IPR002656">
    <property type="entry name" value="Acyl_transf_3_dom"/>
</dbReference>
<keyword evidence="3" id="KW-0012">Acyltransferase</keyword>
<keyword evidence="3" id="KW-0808">Transferase</keyword>
<dbReference type="eggNOG" id="COG1835">
    <property type="taxonomic scope" value="Bacteria"/>
</dbReference>
<feature type="transmembrane region" description="Helical" evidence="1">
    <location>
        <begin position="324"/>
        <end position="346"/>
    </location>
</feature>
<dbReference type="RefSeq" id="WP_006272399.1">
    <property type="nucleotide sequence ID" value="NZ_GL883077.1"/>
</dbReference>
<evidence type="ECO:0000256" key="1">
    <source>
        <dbReference type="SAM" id="Phobius"/>
    </source>
</evidence>
<keyword evidence="4" id="KW-1185">Reference proteome</keyword>
<dbReference type="GO" id="GO:0016020">
    <property type="term" value="C:membrane"/>
    <property type="evidence" value="ECO:0007669"/>
    <property type="project" value="TreeGrafter"/>
</dbReference>
<protein>
    <submittedName>
        <fullName evidence="3">Acyltransferase family protein</fullName>
    </submittedName>
</protein>
<evidence type="ECO:0000313" key="3">
    <source>
        <dbReference type="EMBL" id="EGF93207.1"/>
    </source>
</evidence>
<evidence type="ECO:0000259" key="2">
    <source>
        <dbReference type="Pfam" id="PF01757"/>
    </source>
</evidence>
<proteinExistence type="predicted"/>
<dbReference type="HOGENOM" id="CLU_005679_2_1_5"/>
<dbReference type="Pfam" id="PF01757">
    <property type="entry name" value="Acyl_transf_3"/>
    <property type="match status" value="1"/>
</dbReference>
<dbReference type="InterPro" id="IPR050879">
    <property type="entry name" value="Acyltransferase_3"/>
</dbReference>
<keyword evidence="1" id="KW-1133">Transmembrane helix</keyword>
<dbReference type="GO" id="GO:0016747">
    <property type="term" value="F:acyltransferase activity, transferring groups other than amino-acyl groups"/>
    <property type="evidence" value="ECO:0007669"/>
    <property type="project" value="InterPro"/>
</dbReference>
<dbReference type="Proteomes" id="UP000006512">
    <property type="component" value="Unassembled WGS sequence"/>
</dbReference>